<evidence type="ECO:0000256" key="5">
    <source>
        <dbReference type="ARBA" id="ARBA00023204"/>
    </source>
</evidence>
<feature type="region of interest" description="Disordered" evidence="8">
    <location>
        <begin position="1"/>
        <end position="34"/>
    </location>
</feature>
<keyword evidence="4 7" id="KW-0233">DNA recombination</keyword>
<comment type="subunit">
    <text evidence="7">Component of the SMC5-SMC6 complex.</text>
</comment>
<evidence type="ECO:0000256" key="4">
    <source>
        <dbReference type="ARBA" id="ARBA00023172"/>
    </source>
</evidence>
<evidence type="ECO:0000256" key="6">
    <source>
        <dbReference type="ARBA" id="ARBA00023242"/>
    </source>
</evidence>
<feature type="compositionally biased region" description="Acidic residues" evidence="8">
    <location>
        <begin position="123"/>
        <end position="133"/>
    </location>
</feature>
<dbReference type="GO" id="GO:0006310">
    <property type="term" value="P:DNA recombination"/>
    <property type="evidence" value="ECO:0007669"/>
    <property type="project" value="UniProtKB-UniRule"/>
</dbReference>
<keyword evidence="5 7" id="KW-0234">DNA repair</keyword>
<evidence type="ECO:0000256" key="3">
    <source>
        <dbReference type="ARBA" id="ARBA00022763"/>
    </source>
</evidence>
<dbReference type="Pfam" id="PF08743">
    <property type="entry name" value="Nse4_C"/>
    <property type="match status" value="1"/>
</dbReference>
<comment type="function">
    <text evidence="7">Component of the SMC5-SMC6 complex, that promotes sister chromatid alignment after DNA damage and facilitates double-stranded DNA breaks (DSBs) repair via homologous recombination between sister chromatids.</text>
</comment>
<proteinExistence type="inferred from homology"/>
<organism evidence="11 12">
    <name type="scientific">Mycena rosella</name>
    <name type="common">Pink bonnet</name>
    <name type="synonym">Agaricus rosellus</name>
    <dbReference type="NCBI Taxonomy" id="1033263"/>
    <lineage>
        <taxon>Eukaryota</taxon>
        <taxon>Fungi</taxon>
        <taxon>Dikarya</taxon>
        <taxon>Basidiomycota</taxon>
        <taxon>Agaricomycotina</taxon>
        <taxon>Agaricomycetes</taxon>
        <taxon>Agaricomycetidae</taxon>
        <taxon>Agaricales</taxon>
        <taxon>Marasmiineae</taxon>
        <taxon>Mycenaceae</taxon>
        <taxon>Mycena</taxon>
    </lineage>
</organism>
<dbReference type="PANTHER" id="PTHR16140">
    <property type="entry name" value="NON-STRUCTURAL MAINTENANCE OF CHROMOSOMES ELEMENT 4"/>
    <property type="match status" value="1"/>
</dbReference>
<gene>
    <name evidence="11" type="ORF">B0H17DRAFT_1040221</name>
</gene>
<feature type="domain" description="Non-structural maintenance of chromosome element 4 C-terminal" evidence="9">
    <location>
        <begin position="219"/>
        <end position="308"/>
    </location>
</feature>
<dbReference type="InterPro" id="IPR014854">
    <property type="entry name" value="Nse4_C"/>
</dbReference>
<dbReference type="AlphaFoldDB" id="A0AAD7GRX3"/>
<sequence length="324" mass="37218">MSSQGSPRKEDLAYDPDQDPEEKREIRRNYRSLHKTIDDPHADLTALELEDKVKRANEIFEKVKNTQEATLDSLFFVKTSTINSRKARALKFGTGTFDVDDFVTKLVAFMGGYKPPQDVSSDASDDEEEDDSPLDWAKIGRRAMAKSRRVPAMGFMLGPLSIEQKQRAANKPREKLEKNKKDQTRPQELREEDIQRSENETTKNVAIVAAVLEQLEDTKINIFRLVVNPESFAQSVENIFYLSFLIRDAKAALEIDTETGEPLVFASEPPSDEERVNYSLMKRQMIFEFDMATWKRAIEVFDIMEPCIPARPRARTRLGNQWYG</sequence>
<reference evidence="11" key="1">
    <citation type="submission" date="2023-03" db="EMBL/GenBank/DDBJ databases">
        <title>Massive genome expansion in bonnet fungi (Mycena s.s.) driven by repeated elements and novel gene families across ecological guilds.</title>
        <authorList>
            <consortium name="Lawrence Berkeley National Laboratory"/>
            <person name="Harder C.B."/>
            <person name="Miyauchi S."/>
            <person name="Viragh M."/>
            <person name="Kuo A."/>
            <person name="Thoen E."/>
            <person name="Andreopoulos B."/>
            <person name="Lu D."/>
            <person name="Skrede I."/>
            <person name="Drula E."/>
            <person name="Henrissat B."/>
            <person name="Morin E."/>
            <person name="Kohler A."/>
            <person name="Barry K."/>
            <person name="LaButti K."/>
            <person name="Morin E."/>
            <person name="Salamov A."/>
            <person name="Lipzen A."/>
            <person name="Mereny Z."/>
            <person name="Hegedus B."/>
            <person name="Baldrian P."/>
            <person name="Stursova M."/>
            <person name="Weitz H."/>
            <person name="Taylor A."/>
            <person name="Grigoriev I.V."/>
            <person name="Nagy L.G."/>
            <person name="Martin F."/>
            <person name="Kauserud H."/>
        </authorList>
    </citation>
    <scope>NUCLEOTIDE SEQUENCE</scope>
    <source>
        <strain evidence="11">CBHHK067</strain>
    </source>
</reference>
<accession>A0AAD7GRX3</accession>
<name>A0AAD7GRX3_MYCRO</name>
<comment type="similarity">
    <text evidence="2 7">Belongs to the NSE4 family.</text>
</comment>
<evidence type="ECO:0000256" key="1">
    <source>
        <dbReference type="ARBA" id="ARBA00004123"/>
    </source>
</evidence>
<evidence type="ECO:0000259" key="10">
    <source>
        <dbReference type="Pfam" id="PF15412"/>
    </source>
</evidence>
<feature type="compositionally biased region" description="Basic and acidic residues" evidence="8">
    <location>
        <begin position="171"/>
        <end position="200"/>
    </location>
</feature>
<evidence type="ECO:0000256" key="8">
    <source>
        <dbReference type="SAM" id="MobiDB-lite"/>
    </source>
</evidence>
<feature type="domain" description="Nse4/EID protein Nse3/MAGE-binding" evidence="10">
    <location>
        <begin position="72"/>
        <end position="126"/>
    </location>
</feature>
<comment type="subcellular location">
    <subcellularLocation>
        <location evidence="1 7">Nucleus</location>
    </subcellularLocation>
</comment>
<evidence type="ECO:0000259" key="9">
    <source>
        <dbReference type="Pfam" id="PF08743"/>
    </source>
</evidence>
<dbReference type="Pfam" id="PF15412">
    <property type="entry name" value="Nse4-Nse3_bdg"/>
    <property type="match status" value="1"/>
</dbReference>
<dbReference type="GO" id="GO:0006281">
    <property type="term" value="P:DNA repair"/>
    <property type="evidence" value="ECO:0007669"/>
    <property type="project" value="UniProtKB-UniRule"/>
</dbReference>
<evidence type="ECO:0000313" key="12">
    <source>
        <dbReference type="Proteomes" id="UP001221757"/>
    </source>
</evidence>
<feature type="region of interest" description="Disordered" evidence="8">
    <location>
        <begin position="114"/>
        <end position="135"/>
    </location>
</feature>
<evidence type="ECO:0000313" key="11">
    <source>
        <dbReference type="EMBL" id="KAJ7703931.1"/>
    </source>
</evidence>
<keyword evidence="6 7" id="KW-0539">Nucleus</keyword>
<keyword evidence="3 7" id="KW-0227">DNA damage</keyword>
<dbReference type="PANTHER" id="PTHR16140:SF0">
    <property type="entry name" value="NON-STRUCTURAL MAINTENANCE OF CHROMOSOMES ELEMENT 4"/>
    <property type="match status" value="1"/>
</dbReference>
<feature type="region of interest" description="Disordered" evidence="8">
    <location>
        <begin position="166"/>
        <end position="200"/>
    </location>
</feature>
<keyword evidence="12" id="KW-1185">Reference proteome</keyword>
<evidence type="ECO:0000256" key="2">
    <source>
        <dbReference type="ARBA" id="ARBA00008997"/>
    </source>
</evidence>
<evidence type="ECO:0000256" key="7">
    <source>
        <dbReference type="RuleBase" id="RU365071"/>
    </source>
</evidence>
<dbReference type="GO" id="GO:0030915">
    <property type="term" value="C:Smc5-Smc6 complex"/>
    <property type="evidence" value="ECO:0007669"/>
    <property type="project" value="UniProtKB-UniRule"/>
</dbReference>
<dbReference type="InterPro" id="IPR027786">
    <property type="entry name" value="Nse4/EID"/>
</dbReference>
<dbReference type="Proteomes" id="UP001221757">
    <property type="component" value="Unassembled WGS sequence"/>
</dbReference>
<dbReference type="InterPro" id="IPR029225">
    <property type="entry name" value="Nse4_Nse3-bd"/>
</dbReference>
<dbReference type="EMBL" id="JARKIE010000011">
    <property type="protein sequence ID" value="KAJ7703931.1"/>
    <property type="molecule type" value="Genomic_DNA"/>
</dbReference>
<comment type="caution">
    <text evidence="11">The sequence shown here is derived from an EMBL/GenBank/DDBJ whole genome shotgun (WGS) entry which is preliminary data.</text>
</comment>
<protein>
    <recommendedName>
        <fullName evidence="7">Non-structural maintenance of chromosomes element 4</fullName>
    </recommendedName>
</protein>
<dbReference type="GO" id="GO:0005634">
    <property type="term" value="C:nucleus"/>
    <property type="evidence" value="ECO:0007669"/>
    <property type="project" value="UniProtKB-SubCell"/>
</dbReference>